<protein>
    <submittedName>
        <fullName evidence="1">Uncharacterized protein</fullName>
    </submittedName>
</protein>
<evidence type="ECO:0000313" key="2">
    <source>
        <dbReference type="Proteomes" id="UP000003919"/>
    </source>
</evidence>
<dbReference type="Proteomes" id="UP000003919">
    <property type="component" value="Chromosome"/>
</dbReference>
<dbReference type="RefSeq" id="WP_008199801.1">
    <property type="nucleotide sequence ID" value="NZ_CM001023.1"/>
</dbReference>
<dbReference type="eggNOG" id="COG0272">
    <property type="taxonomic scope" value="Bacteria"/>
</dbReference>
<dbReference type="HOGENOM" id="CLU_1544406_0_0_10"/>
<dbReference type="STRING" id="388413.ALPR1_08398"/>
<reference evidence="1 2" key="1">
    <citation type="journal article" date="2011" name="J. Bacteriol.">
        <title>Complete genome sequence of Algoriphagus sp. PR1, bacterial prey of a colony-forming choanoflagellate.</title>
        <authorList>
            <person name="Alegado R.A."/>
            <person name="Ferriera S."/>
            <person name="Nusbaum C."/>
            <person name="Young S.K."/>
            <person name="Zeng Q."/>
            <person name="Imamovic A."/>
            <person name="Fairclough S.R."/>
            <person name="King N."/>
        </authorList>
    </citation>
    <scope>NUCLEOTIDE SEQUENCE [LARGE SCALE GENOMIC DNA]</scope>
    <source>
        <strain evidence="1 2">PR1</strain>
    </source>
</reference>
<organism evidence="1 2">
    <name type="scientific">Algoriphagus machipongonensis</name>
    <dbReference type="NCBI Taxonomy" id="388413"/>
    <lineage>
        <taxon>Bacteria</taxon>
        <taxon>Pseudomonadati</taxon>
        <taxon>Bacteroidota</taxon>
        <taxon>Cytophagia</taxon>
        <taxon>Cytophagales</taxon>
        <taxon>Cyclobacteriaceae</taxon>
        <taxon>Algoriphagus</taxon>
    </lineage>
</organism>
<gene>
    <name evidence="1" type="ORF">ALPR1_08398</name>
</gene>
<dbReference type="EMBL" id="CM001023">
    <property type="protein sequence ID" value="EAZ79630.1"/>
    <property type="molecule type" value="Genomic_DNA"/>
</dbReference>
<dbReference type="EMBL" id="AAXU02000001">
    <property type="protein sequence ID" value="EAZ79630.1"/>
    <property type="molecule type" value="Genomic_DNA"/>
</dbReference>
<accession>A3I1G4</accession>
<dbReference type="CDD" id="cd07177">
    <property type="entry name" value="terB_like"/>
    <property type="match status" value="1"/>
</dbReference>
<keyword evidence="2" id="KW-1185">Reference proteome</keyword>
<sequence length="173" mass="20303">MKDSIAPQTQIAFHNLNGLIHGIAIDGHISKSEFDALKSWCQTHESICKEDPFHSFYSEIRDIIKSGILGSEEIFELKSTIQKFKNDFEEKDHVKSDLHYLQGLVYGIIVDGDINKYELNLLHNWLLENSHLKTKTPFDEFFETIRKAKEKKTFSPEEYKQLMNFLKKFLKYD</sequence>
<comment type="caution">
    <text evidence="1">The sequence shown here is derived from an EMBL/GenBank/DDBJ whole genome shotgun (WGS) entry which is preliminary data.</text>
</comment>
<evidence type="ECO:0000313" key="1">
    <source>
        <dbReference type="EMBL" id="EAZ79630.1"/>
    </source>
</evidence>
<dbReference type="OrthoDB" id="9776650at2"/>
<dbReference type="AlphaFoldDB" id="A3I1G4"/>
<name>A3I1G4_9BACT</name>
<proteinExistence type="predicted"/>